<keyword evidence="1" id="KW-0472">Membrane</keyword>
<dbReference type="AlphaFoldDB" id="A0A0G4B2A9"/>
<gene>
    <name evidence="2" type="ORF">UT28_C0001G0173</name>
</gene>
<proteinExistence type="predicted"/>
<evidence type="ECO:0000256" key="1">
    <source>
        <dbReference type="SAM" id="Phobius"/>
    </source>
</evidence>
<dbReference type="KEGG" id="bbgw:UT28_C0001G0173"/>
<organism evidence="2 3">
    <name type="scientific">Berkelbacteria bacterium GW2011_GWE1_39_12</name>
    <dbReference type="NCBI Taxonomy" id="1618337"/>
    <lineage>
        <taxon>Bacteria</taxon>
        <taxon>Candidatus Berkelbacteria</taxon>
    </lineage>
</organism>
<keyword evidence="1" id="KW-1133">Transmembrane helix</keyword>
<reference evidence="2 3" key="1">
    <citation type="journal article" date="2015" name="Nature">
        <title>rRNA introns, odd ribosomes, and small enigmatic genomes across a large radiation of phyla.</title>
        <authorList>
            <person name="Brown C.T."/>
            <person name="Hug L.A."/>
            <person name="Thomas B.C."/>
            <person name="Sharon I."/>
            <person name="Castelle C.J."/>
            <person name="Singh A."/>
            <person name="Wilkins M.J."/>
            <person name="Williams K.H."/>
            <person name="Banfield J.F."/>
        </authorList>
    </citation>
    <scope>NUCLEOTIDE SEQUENCE [LARGE SCALE GENOMIC DNA]</scope>
</reference>
<feature type="transmembrane region" description="Helical" evidence="1">
    <location>
        <begin position="71"/>
        <end position="97"/>
    </location>
</feature>
<keyword evidence="1" id="KW-0812">Transmembrane</keyword>
<accession>A0A0G4B2A9</accession>
<dbReference type="EMBL" id="CP011213">
    <property type="protein sequence ID" value="AKM81984.1"/>
    <property type="molecule type" value="Genomic_DNA"/>
</dbReference>
<evidence type="ECO:0000313" key="3">
    <source>
        <dbReference type="Proteomes" id="UP000035648"/>
    </source>
</evidence>
<name>A0A0G4B2A9_9BACT</name>
<feature type="transmembrane region" description="Helical" evidence="1">
    <location>
        <begin position="12"/>
        <end position="30"/>
    </location>
</feature>
<feature type="transmembrane region" description="Helical" evidence="1">
    <location>
        <begin position="36"/>
        <end position="59"/>
    </location>
</feature>
<sequence length="103" mass="11416">MKNMNSIKKIYLSTFLVNLIILIINLFILFRNPAGTVSSVTILGVIFSAVFSIIILILISAGKFKEQKMSVGLVVSLILLPILQYLTVSMITMLKIYSMVFGS</sequence>
<dbReference type="STRING" id="1618337.UT28_C0001G0173"/>
<evidence type="ECO:0000313" key="2">
    <source>
        <dbReference type="EMBL" id="AKM81984.1"/>
    </source>
</evidence>
<dbReference type="Proteomes" id="UP000035648">
    <property type="component" value="Chromosome"/>
</dbReference>
<protein>
    <submittedName>
        <fullName evidence="2">Uncharacterized protein</fullName>
    </submittedName>
</protein>